<sequence>MDNSDSGISDEDCNTLITYDTQGRRYEVEELYAAIDERNAQVSRDAVIRCNERVRKIFKQLHGRFFNTHYNQMRTYDTHKRTSNFSNRDRVYVIKLCRFLAVRKRHLRDVTALMATLPRFTRRYVNTITNCLYRTNCNGRNTDALTAEDKQYLRRLQRVEVQRSRRQFVQVPRVLLT</sequence>
<accession>A0A6H5I9L5</accession>
<evidence type="ECO:0000313" key="2">
    <source>
        <dbReference type="Proteomes" id="UP000479190"/>
    </source>
</evidence>
<reference evidence="1 2" key="1">
    <citation type="submission" date="2020-02" db="EMBL/GenBank/DDBJ databases">
        <authorList>
            <person name="Ferguson B K."/>
        </authorList>
    </citation>
    <scope>NUCLEOTIDE SEQUENCE [LARGE SCALE GENOMIC DNA]</scope>
</reference>
<proteinExistence type="predicted"/>
<keyword evidence="2" id="KW-1185">Reference proteome</keyword>
<organism evidence="1 2">
    <name type="scientific">Trichogramma brassicae</name>
    <dbReference type="NCBI Taxonomy" id="86971"/>
    <lineage>
        <taxon>Eukaryota</taxon>
        <taxon>Metazoa</taxon>
        <taxon>Ecdysozoa</taxon>
        <taxon>Arthropoda</taxon>
        <taxon>Hexapoda</taxon>
        <taxon>Insecta</taxon>
        <taxon>Pterygota</taxon>
        <taxon>Neoptera</taxon>
        <taxon>Endopterygota</taxon>
        <taxon>Hymenoptera</taxon>
        <taxon>Apocrita</taxon>
        <taxon>Proctotrupomorpha</taxon>
        <taxon>Chalcidoidea</taxon>
        <taxon>Trichogrammatidae</taxon>
        <taxon>Trichogramma</taxon>
    </lineage>
</organism>
<name>A0A6H5I9L5_9HYME</name>
<protein>
    <submittedName>
        <fullName evidence="1">Uncharacterized protein</fullName>
    </submittedName>
</protein>
<dbReference type="AlphaFoldDB" id="A0A6H5I9L5"/>
<dbReference type="Proteomes" id="UP000479190">
    <property type="component" value="Unassembled WGS sequence"/>
</dbReference>
<dbReference type="EMBL" id="CADCXV010000649">
    <property type="protein sequence ID" value="CAB0031632.1"/>
    <property type="molecule type" value="Genomic_DNA"/>
</dbReference>
<evidence type="ECO:0000313" key="1">
    <source>
        <dbReference type="EMBL" id="CAB0031632.1"/>
    </source>
</evidence>
<gene>
    <name evidence="1" type="ORF">TBRA_LOCUS3599</name>
</gene>